<keyword evidence="3" id="KW-1185">Reference proteome</keyword>
<gene>
    <name evidence="2" type="ORF">Rsub_12240</name>
</gene>
<dbReference type="AlphaFoldDB" id="A0A2V0PHX4"/>
<evidence type="ECO:0000259" key="1">
    <source>
        <dbReference type="Pfam" id="PF08241"/>
    </source>
</evidence>
<accession>A0A2V0PHX4</accession>
<dbReference type="CDD" id="cd02440">
    <property type="entry name" value="AdoMet_MTases"/>
    <property type="match status" value="1"/>
</dbReference>
<evidence type="ECO:0000313" key="3">
    <source>
        <dbReference type="Proteomes" id="UP000247498"/>
    </source>
</evidence>
<dbReference type="OrthoDB" id="659at2759"/>
<dbReference type="InterPro" id="IPR016187">
    <property type="entry name" value="CTDL_fold"/>
</dbReference>
<dbReference type="PANTHER" id="PTHR45445:SF2">
    <property type="entry name" value="METHYLTRANSFERASE TYPE 11 DOMAIN-CONTAINING PROTEIN"/>
    <property type="match status" value="1"/>
</dbReference>
<evidence type="ECO:0000313" key="2">
    <source>
        <dbReference type="EMBL" id="GBF99408.1"/>
    </source>
</evidence>
<dbReference type="Proteomes" id="UP000247498">
    <property type="component" value="Unassembled WGS sequence"/>
</dbReference>
<name>A0A2V0PHX4_9CHLO</name>
<dbReference type="InParanoid" id="A0A2V0PHX4"/>
<organism evidence="2 3">
    <name type="scientific">Raphidocelis subcapitata</name>
    <dbReference type="NCBI Taxonomy" id="307507"/>
    <lineage>
        <taxon>Eukaryota</taxon>
        <taxon>Viridiplantae</taxon>
        <taxon>Chlorophyta</taxon>
        <taxon>core chlorophytes</taxon>
        <taxon>Chlorophyceae</taxon>
        <taxon>CS clade</taxon>
        <taxon>Sphaeropleales</taxon>
        <taxon>Selenastraceae</taxon>
        <taxon>Raphidocelis</taxon>
    </lineage>
</organism>
<dbReference type="Pfam" id="PF08241">
    <property type="entry name" value="Methyltransf_11"/>
    <property type="match status" value="1"/>
</dbReference>
<dbReference type="PANTHER" id="PTHR45445">
    <property type="match status" value="1"/>
</dbReference>
<dbReference type="InterPro" id="IPR029063">
    <property type="entry name" value="SAM-dependent_MTases_sf"/>
</dbReference>
<feature type="domain" description="Methyltransferase type 11" evidence="1">
    <location>
        <begin position="197"/>
        <end position="317"/>
    </location>
</feature>
<proteinExistence type="predicted"/>
<protein>
    <recommendedName>
        <fullName evidence="1">Methyltransferase type 11 domain-containing protein</fullName>
    </recommendedName>
</protein>
<dbReference type="Gene3D" id="3.40.50.150">
    <property type="entry name" value="Vaccinia Virus protein VP39"/>
    <property type="match status" value="1"/>
</dbReference>
<comment type="caution">
    <text evidence="2">The sequence shown here is derived from an EMBL/GenBank/DDBJ whole genome shotgun (WGS) entry which is preliminary data.</text>
</comment>
<dbReference type="InterPro" id="IPR013216">
    <property type="entry name" value="Methyltransf_11"/>
</dbReference>
<dbReference type="InterPro" id="IPR027625">
    <property type="entry name" value="OvoA_Cterm"/>
</dbReference>
<dbReference type="GO" id="GO:0008757">
    <property type="term" value="F:S-adenosylmethionine-dependent methyltransferase activity"/>
    <property type="evidence" value="ECO:0007669"/>
    <property type="project" value="InterPro"/>
</dbReference>
<dbReference type="SUPFAM" id="SSF56436">
    <property type="entry name" value="C-type lectin-like"/>
    <property type="match status" value="1"/>
</dbReference>
<sequence length="397" mass="42992">GEDHFAAFPGFRVHPYYDDFSAPCFGGLHQMIIGGSFMSTGQLCSKFARYQFRPHFFQHAGFRVVVPEPDLSLYSLAKHSPEAPLRPFYETSCMDAAPPHVGDHPCCSKQRRERFTPTMAEQAALDSAKAAATKASYETSALMSQYLALHFGPVDKALAEFAEETGILAAAVDFPRKCGELVLSWGARLGARRRRALDLGCAVGRSTFEIAREYEEVVGIDISQTFIDAANAVKAEGGVSYPLRIEGDIAEAVTARLDPAIDRERCSFMQGDACALPPGLGSFDAVLAANLLCRVPSPAACLAEIDRALAPGGVLVLTSPFTWLEEYTERSKWVGGRAGEAGPDGRPLRCADALKATLKGMGYSIADEGKIPLVIRETSRKYQLILAHRLVAQKGAQ</sequence>
<dbReference type="EMBL" id="BDRX01000157">
    <property type="protein sequence ID" value="GBF99408.1"/>
    <property type="molecule type" value="Genomic_DNA"/>
</dbReference>
<dbReference type="SUPFAM" id="SSF53335">
    <property type="entry name" value="S-adenosyl-L-methionine-dependent methyltransferases"/>
    <property type="match status" value="1"/>
</dbReference>
<reference evidence="2 3" key="1">
    <citation type="journal article" date="2018" name="Sci. Rep.">
        <title>Raphidocelis subcapitata (=Pseudokirchneriella subcapitata) provides an insight into genome evolution and environmental adaptations in the Sphaeropleales.</title>
        <authorList>
            <person name="Suzuki S."/>
            <person name="Yamaguchi H."/>
            <person name="Nakajima N."/>
            <person name="Kawachi M."/>
        </authorList>
    </citation>
    <scope>NUCLEOTIDE SEQUENCE [LARGE SCALE GENOMIC DNA]</scope>
    <source>
        <strain evidence="2 3">NIES-35</strain>
    </source>
</reference>
<dbReference type="NCBIfam" id="TIGR04345">
    <property type="entry name" value="ovoA_Cterm"/>
    <property type="match status" value="1"/>
</dbReference>
<dbReference type="STRING" id="307507.A0A2V0PHX4"/>
<feature type="non-terminal residue" evidence="2">
    <location>
        <position position="1"/>
    </location>
</feature>